<dbReference type="EMBL" id="CP009910">
    <property type="protein sequence ID" value="AJA90377.1"/>
    <property type="molecule type" value="Genomic_DNA"/>
</dbReference>
<dbReference type="HOGENOM" id="CLU_1358271_0_0_12"/>
<reference evidence="1 2" key="1">
    <citation type="journal article" date="2015" name="Genome Announc.">
        <title>Genome Sequence of Borrelia chilensis VA1, a South American Member of the Lyme Borreliosis Group.</title>
        <authorList>
            <person name="Huang W."/>
            <person name="Ojaimi C."/>
            <person name="Fallon J.T."/>
            <person name="Travisany D."/>
            <person name="Maass A."/>
            <person name="Ivanova L."/>
            <person name="Tomova A."/>
            <person name="Gonzalez-Acuna D."/>
            <person name="Godfrey H.P."/>
            <person name="Cabello F.C."/>
        </authorList>
    </citation>
    <scope>NUCLEOTIDE SEQUENCE [LARGE SCALE GENOMIC DNA]</scope>
    <source>
        <strain evidence="1 2">VA1</strain>
    </source>
</reference>
<dbReference type="Proteomes" id="UP000030940">
    <property type="component" value="Chromosome"/>
</dbReference>
<proteinExistence type="predicted"/>
<gene>
    <name evidence="1" type="ORF">OY14_02860</name>
</gene>
<organism evidence="1 2">
    <name type="scientific">Borreliella chilensis</name>
    <dbReference type="NCBI Taxonomy" id="1245910"/>
    <lineage>
        <taxon>Bacteria</taxon>
        <taxon>Pseudomonadati</taxon>
        <taxon>Spirochaetota</taxon>
        <taxon>Spirochaetia</taxon>
        <taxon>Spirochaetales</taxon>
        <taxon>Borreliaceae</taxon>
        <taxon>Borreliella</taxon>
    </lineage>
</organism>
<dbReference type="AlphaFoldDB" id="A0A0A7V2C0"/>
<dbReference type="KEGG" id="bchi:OY14_02860"/>
<evidence type="ECO:0000313" key="1">
    <source>
        <dbReference type="EMBL" id="AJA90377.1"/>
    </source>
</evidence>
<evidence type="ECO:0000313" key="2">
    <source>
        <dbReference type="Proteomes" id="UP000030940"/>
    </source>
</evidence>
<dbReference type="STRING" id="1245910.OY14_02860"/>
<accession>A0A0A7V2C0</accession>
<keyword evidence="2" id="KW-1185">Reference proteome</keyword>
<sequence>MKEEDIRKTILMKRLVKYFFDELKYRMKIPCLRISNKEMSTKYILLNLFRKIANLPFNKQYEIEEQFALEVGDRVVLTDAVLIKRIDHERCVIVGVVEAKTDQVDLDYEFNRFFLQDEKINVLFWQPKKVILKQDAKLFTTESDDIFNFDNDFNLPKVKTKLEEFIDIFLCFFSYRDALFEYNEISGRYSLIKRSK</sequence>
<protein>
    <submittedName>
        <fullName evidence="1">Uncharacterized protein</fullName>
    </submittedName>
</protein>
<name>A0A0A7V2C0_9SPIR</name>